<dbReference type="Gramene" id="LPERR12G15310.1">
    <property type="protein sequence ID" value="LPERR12G15310.1"/>
    <property type="gene ID" value="LPERR12G15310"/>
</dbReference>
<dbReference type="PROSITE" id="PS00108">
    <property type="entry name" value="PROTEIN_KINASE_ST"/>
    <property type="match status" value="1"/>
</dbReference>
<dbReference type="InterPro" id="IPR011009">
    <property type="entry name" value="Kinase-like_dom_sf"/>
</dbReference>
<sequence length="380" mass="41669">MASSRSSVVPSAAGEDAYVKADEVDLTSLDLVVEERMADRFLKLNGGGGGGPKAAWEIDLSKLEIGHVVAHGNHGTLFRGEYYGQDVAVKLLDWGEDGASTEDQIAHFRTSLKEVVAVWHEIDHPNITKFIGASMGTTDLNIPENVPDKSSSKGARTARPDRACCVVVEFITGCTLKQYLIKQFKKNKKLAYKEVVRLALDLARGLSFLHSKKVVHRDVKTENMLLDSQLNLKIADFGVARLEAIDPRDMTGTTGTLTYMAPEVLAGKPYNRKCDVFSFGICLWEMYCCDMPHGDLNVSVADFSSAVVHENLRPVIPDYCPKEMASIIQRCWDANPLVRPEMQEVVGLLEGLDTSNGGGLAPETKQPSGCFCFFRPRAAA</sequence>
<dbReference type="HOGENOM" id="CLU_000288_7_35_1"/>
<keyword evidence="1" id="KW-0808">Transferase</keyword>
<dbReference type="GO" id="GO:0005886">
    <property type="term" value="C:plasma membrane"/>
    <property type="evidence" value="ECO:0007669"/>
    <property type="project" value="TreeGrafter"/>
</dbReference>
<dbReference type="eggNOG" id="KOG0192">
    <property type="taxonomic scope" value="Eukaryota"/>
</dbReference>
<evidence type="ECO:0000256" key="5">
    <source>
        <dbReference type="ARBA" id="ARBA00047899"/>
    </source>
</evidence>
<dbReference type="PRINTS" id="PR00109">
    <property type="entry name" value="TYRKINASE"/>
</dbReference>
<name>A0A0D9Y190_9ORYZ</name>
<reference evidence="8" key="3">
    <citation type="submission" date="2015-04" db="UniProtKB">
        <authorList>
            <consortium name="EnsemblPlants"/>
        </authorList>
    </citation>
    <scope>IDENTIFICATION</scope>
</reference>
<reference evidence="9" key="2">
    <citation type="submission" date="2013-12" db="EMBL/GenBank/DDBJ databases">
        <authorList>
            <person name="Yu Y."/>
            <person name="Lee S."/>
            <person name="de Baynast K."/>
            <person name="Wissotski M."/>
            <person name="Liu L."/>
            <person name="Talag J."/>
            <person name="Goicoechea J."/>
            <person name="Angelova A."/>
            <person name="Jetty R."/>
            <person name="Kudrna D."/>
            <person name="Golser W."/>
            <person name="Rivera L."/>
            <person name="Zhang J."/>
            <person name="Wing R."/>
        </authorList>
    </citation>
    <scope>NUCLEOTIDE SEQUENCE</scope>
</reference>
<evidence type="ECO:0000256" key="6">
    <source>
        <dbReference type="ARBA" id="ARBA00048679"/>
    </source>
</evidence>
<evidence type="ECO:0000256" key="3">
    <source>
        <dbReference type="ARBA" id="ARBA00022777"/>
    </source>
</evidence>
<dbReference type="FunFam" id="3.30.200.20:FF:000034">
    <property type="entry name" value="Kinase suppressor of Ras 1"/>
    <property type="match status" value="1"/>
</dbReference>
<evidence type="ECO:0000256" key="4">
    <source>
        <dbReference type="ARBA" id="ARBA00022840"/>
    </source>
</evidence>
<evidence type="ECO:0000313" key="9">
    <source>
        <dbReference type="Proteomes" id="UP000032180"/>
    </source>
</evidence>
<dbReference type="PROSITE" id="PS50011">
    <property type="entry name" value="PROTEIN_KINASE_DOM"/>
    <property type="match status" value="1"/>
</dbReference>
<evidence type="ECO:0000259" key="7">
    <source>
        <dbReference type="PROSITE" id="PS50011"/>
    </source>
</evidence>
<dbReference type="Gene3D" id="1.10.510.10">
    <property type="entry name" value="Transferase(Phosphotransferase) domain 1"/>
    <property type="match status" value="1"/>
</dbReference>
<dbReference type="STRING" id="77586.A0A0D9Y190"/>
<dbReference type="PANTHER" id="PTHR44329:SF287">
    <property type="entry name" value="OS12G0605900 PROTEIN"/>
    <property type="match status" value="1"/>
</dbReference>
<comment type="catalytic activity">
    <reaction evidence="5">
        <text>L-threonyl-[protein] + ATP = O-phospho-L-threonyl-[protein] + ADP + H(+)</text>
        <dbReference type="Rhea" id="RHEA:46608"/>
        <dbReference type="Rhea" id="RHEA-COMP:11060"/>
        <dbReference type="Rhea" id="RHEA-COMP:11605"/>
        <dbReference type="ChEBI" id="CHEBI:15378"/>
        <dbReference type="ChEBI" id="CHEBI:30013"/>
        <dbReference type="ChEBI" id="CHEBI:30616"/>
        <dbReference type="ChEBI" id="CHEBI:61977"/>
        <dbReference type="ChEBI" id="CHEBI:456216"/>
        <dbReference type="EC" id="2.7.11.1"/>
    </reaction>
</comment>
<protein>
    <recommendedName>
        <fullName evidence="7">Protein kinase domain-containing protein</fullName>
    </recommendedName>
</protein>
<dbReference type="CDD" id="cd13999">
    <property type="entry name" value="STKc_MAP3K-like"/>
    <property type="match status" value="1"/>
</dbReference>
<dbReference type="InterPro" id="IPR000719">
    <property type="entry name" value="Prot_kinase_dom"/>
</dbReference>
<evidence type="ECO:0000256" key="1">
    <source>
        <dbReference type="ARBA" id="ARBA00022679"/>
    </source>
</evidence>
<keyword evidence="4" id="KW-0067">ATP-binding</keyword>
<dbReference type="SUPFAM" id="SSF56112">
    <property type="entry name" value="Protein kinase-like (PK-like)"/>
    <property type="match status" value="1"/>
</dbReference>
<keyword evidence="2" id="KW-0547">Nucleotide-binding</keyword>
<dbReference type="AlphaFoldDB" id="A0A0D9Y190"/>
<dbReference type="InterPro" id="IPR008271">
    <property type="entry name" value="Ser/Thr_kinase_AS"/>
</dbReference>
<dbReference type="Gene3D" id="3.30.200.20">
    <property type="entry name" value="Phosphorylase Kinase, domain 1"/>
    <property type="match status" value="1"/>
</dbReference>
<dbReference type="SMART" id="SM00220">
    <property type="entry name" value="S_TKc"/>
    <property type="match status" value="1"/>
</dbReference>
<evidence type="ECO:0000313" key="8">
    <source>
        <dbReference type="EnsemblPlants" id="LPERR12G15310.1"/>
    </source>
</evidence>
<accession>A0A0D9Y190</accession>
<keyword evidence="3" id="KW-0418">Kinase</keyword>
<comment type="catalytic activity">
    <reaction evidence="6">
        <text>L-seryl-[protein] + ATP = O-phospho-L-seryl-[protein] + ADP + H(+)</text>
        <dbReference type="Rhea" id="RHEA:17989"/>
        <dbReference type="Rhea" id="RHEA-COMP:9863"/>
        <dbReference type="Rhea" id="RHEA-COMP:11604"/>
        <dbReference type="ChEBI" id="CHEBI:15378"/>
        <dbReference type="ChEBI" id="CHEBI:29999"/>
        <dbReference type="ChEBI" id="CHEBI:30616"/>
        <dbReference type="ChEBI" id="CHEBI:83421"/>
        <dbReference type="ChEBI" id="CHEBI:456216"/>
        <dbReference type="EC" id="2.7.11.1"/>
    </reaction>
</comment>
<dbReference type="Proteomes" id="UP000032180">
    <property type="component" value="Chromosome 12"/>
</dbReference>
<feature type="domain" description="Protein kinase" evidence="7">
    <location>
        <begin position="63"/>
        <end position="352"/>
    </location>
</feature>
<dbReference type="GO" id="GO:0004674">
    <property type="term" value="F:protein serine/threonine kinase activity"/>
    <property type="evidence" value="ECO:0007669"/>
    <property type="project" value="UniProtKB-EC"/>
</dbReference>
<organism evidence="8 9">
    <name type="scientific">Leersia perrieri</name>
    <dbReference type="NCBI Taxonomy" id="77586"/>
    <lineage>
        <taxon>Eukaryota</taxon>
        <taxon>Viridiplantae</taxon>
        <taxon>Streptophyta</taxon>
        <taxon>Embryophyta</taxon>
        <taxon>Tracheophyta</taxon>
        <taxon>Spermatophyta</taxon>
        <taxon>Magnoliopsida</taxon>
        <taxon>Liliopsida</taxon>
        <taxon>Poales</taxon>
        <taxon>Poaceae</taxon>
        <taxon>BOP clade</taxon>
        <taxon>Oryzoideae</taxon>
        <taxon>Oryzeae</taxon>
        <taxon>Oryzinae</taxon>
        <taxon>Leersia</taxon>
    </lineage>
</organism>
<dbReference type="InterPro" id="IPR001245">
    <property type="entry name" value="Ser-Thr/Tyr_kinase_cat_dom"/>
</dbReference>
<dbReference type="PANTHER" id="PTHR44329">
    <property type="entry name" value="SERINE/THREONINE-PROTEIN KINASE TNNI3K-RELATED"/>
    <property type="match status" value="1"/>
</dbReference>
<evidence type="ECO:0000256" key="2">
    <source>
        <dbReference type="ARBA" id="ARBA00022741"/>
    </source>
</evidence>
<proteinExistence type="predicted"/>
<dbReference type="Pfam" id="PF07714">
    <property type="entry name" value="PK_Tyr_Ser-Thr"/>
    <property type="match status" value="1"/>
</dbReference>
<dbReference type="GO" id="GO:0005524">
    <property type="term" value="F:ATP binding"/>
    <property type="evidence" value="ECO:0007669"/>
    <property type="project" value="UniProtKB-KW"/>
</dbReference>
<dbReference type="EnsemblPlants" id="LPERR12G15310.1">
    <property type="protein sequence ID" value="LPERR12G15310.1"/>
    <property type="gene ID" value="LPERR12G15310"/>
</dbReference>
<keyword evidence="9" id="KW-1185">Reference proteome</keyword>
<reference evidence="8 9" key="1">
    <citation type="submission" date="2012-08" db="EMBL/GenBank/DDBJ databases">
        <title>Oryza genome evolution.</title>
        <authorList>
            <person name="Wing R.A."/>
        </authorList>
    </citation>
    <scope>NUCLEOTIDE SEQUENCE</scope>
</reference>
<dbReference type="InterPro" id="IPR051681">
    <property type="entry name" value="Ser/Thr_Kinases-Pseudokinases"/>
</dbReference>